<dbReference type="SUPFAM" id="SSF52794">
    <property type="entry name" value="PTS system IIB component-like"/>
    <property type="match status" value="1"/>
</dbReference>
<evidence type="ECO:0000259" key="7">
    <source>
        <dbReference type="PROSITE" id="PS51099"/>
    </source>
</evidence>
<dbReference type="PANTHER" id="PTHR30505:SF0">
    <property type="entry name" value="FRUCTOSE-LIKE PTS SYSTEM EIIBC COMPONENT-RELATED"/>
    <property type="match status" value="1"/>
</dbReference>
<dbReference type="GO" id="GO:0016301">
    <property type="term" value="F:kinase activity"/>
    <property type="evidence" value="ECO:0007669"/>
    <property type="project" value="UniProtKB-KW"/>
</dbReference>
<keyword evidence="4" id="KW-0808">Transferase</keyword>
<dbReference type="NCBIfam" id="TIGR00829">
    <property type="entry name" value="FRU"/>
    <property type="match status" value="1"/>
</dbReference>
<dbReference type="InterPro" id="IPR050864">
    <property type="entry name" value="Bacterial_PTS_Sugar_Transport"/>
</dbReference>
<keyword evidence="6" id="KW-0418">Kinase</keyword>
<evidence type="ECO:0000313" key="8">
    <source>
        <dbReference type="EMBL" id="QER68388.1"/>
    </source>
</evidence>
<keyword evidence="3" id="KW-0762">Sugar transport</keyword>
<evidence type="ECO:0000313" key="9">
    <source>
        <dbReference type="Proteomes" id="UP000325295"/>
    </source>
</evidence>
<sequence length="100" mass="10614">MKIVGVTSCPSGVAHTYMAAEALQNAGEEKGYEVHIETQGAGGADNTLTVEQIADADYVVLTNDTSIRGIQRFKGKKVIELSSTVIIEKSGALMNKLAKM</sequence>
<evidence type="ECO:0000256" key="1">
    <source>
        <dbReference type="ARBA" id="ARBA00022448"/>
    </source>
</evidence>
<dbReference type="InterPro" id="IPR003353">
    <property type="entry name" value="PTS_IIB_fruc"/>
</dbReference>
<organism evidence="8 9">
    <name type="scientific">Paucilactobacillus nenjiangensis</name>
    <dbReference type="NCBI Taxonomy" id="1296540"/>
    <lineage>
        <taxon>Bacteria</taxon>
        <taxon>Bacillati</taxon>
        <taxon>Bacillota</taxon>
        <taxon>Bacilli</taxon>
        <taxon>Lactobacillales</taxon>
        <taxon>Lactobacillaceae</taxon>
        <taxon>Paucilactobacillus</taxon>
    </lineage>
</organism>
<keyword evidence="9" id="KW-1185">Reference proteome</keyword>
<reference evidence="8 9" key="1">
    <citation type="submission" date="2019-09" db="EMBL/GenBank/DDBJ databases">
        <title>Complete Genome Sequence of Lactobacillus nenjiangensis SH-Y15, isolated from sauerkraut.</title>
        <authorList>
            <person name="Yang H."/>
        </authorList>
    </citation>
    <scope>NUCLEOTIDE SEQUENCE [LARGE SCALE GENOMIC DNA]</scope>
    <source>
        <strain evidence="8 9">SH-Y15</strain>
    </source>
</reference>
<dbReference type="GO" id="GO:0009401">
    <property type="term" value="P:phosphoenolpyruvate-dependent sugar phosphotransferase system"/>
    <property type="evidence" value="ECO:0007669"/>
    <property type="project" value="UniProtKB-KW"/>
</dbReference>
<dbReference type="CDD" id="cd05569">
    <property type="entry name" value="PTS_IIB_fructose"/>
    <property type="match status" value="1"/>
</dbReference>
<dbReference type="EMBL" id="CP043939">
    <property type="protein sequence ID" value="QER68388.1"/>
    <property type="molecule type" value="Genomic_DNA"/>
</dbReference>
<keyword evidence="1" id="KW-0813">Transport</keyword>
<evidence type="ECO:0000256" key="5">
    <source>
        <dbReference type="ARBA" id="ARBA00022683"/>
    </source>
</evidence>
<dbReference type="OrthoDB" id="9782569at2"/>
<dbReference type="InterPro" id="IPR003501">
    <property type="entry name" value="PTS_EIIB_2/3"/>
</dbReference>
<dbReference type="GO" id="GO:0022877">
    <property type="term" value="F:protein-N(PI)-phosphohistidine-fructose phosphotransferase system transporter activity"/>
    <property type="evidence" value="ECO:0007669"/>
    <property type="project" value="InterPro"/>
</dbReference>
<dbReference type="PROSITE" id="PS51099">
    <property type="entry name" value="PTS_EIIB_TYPE_2"/>
    <property type="match status" value="1"/>
</dbReference>
<evidence type="ECO:0000256" key="3">
    <source>
        <dbReference type="ARBA" id="ARBA00022597"/>
    </source>
</evidence>
<name>A0A5P1X842_9LACO</name>
<proteinExistence type="predicted"/>
<dbReference type="InterPro" id="IPR036095">
    <property type="entry name" value="PTS_EIIB-like_sf"/>
</dbReference>
<dbReference type="AlphaFoldDB" id="A0A5P1X842"/>
<feature type="domain" description="PTS EIIB type-2" evidence="7">
    <location>
        <begin position="1"/>
        <end position="99"/>
    </location>
</feature>
<evidence type="ECO:0000256" key="4">
    <source>
        <dbReference type="ARBA" id="ARBA00022679"/>
    </source>
</evidence>
<keyword evidence="2" id="KW-0597">Phosphoprotein</keyword>
<evidence type="ECO:0000256" key="6">
    <source>
        <dbReference type="ARBA" id="ARBA00022777"/>
    </source>
</evidence>
<dbReference type="GO" id="GO:0005886">
    <property type="term" value="C:plasma membrane"/>
    <property type="evidence" value="ECO:0007669"/>
    <property type="project" value="TreeGrafter"/>
</dbReference>
<evidence type="ECO:0000256" key="2">
    <source>
        <dbReference type="ARBA" id="ARBA00022553"/>
    </source>
</evidence>
<keyword evidence="5" id="KW-0598">Phosphotransferase system</keyword>
<dbReference type="Pfam" id="PF02302">
    <property type="entry name" value="PTS_IIB"/>
    <property type="match status" value="1"/>
</dbReference>
<protein>
    <submittedName>
        <fullName evidence="8">PTS fructose transporter subunit IIB</fullName>
    </submittedName>
</protein>
<dbReference type="InterPro" id="IPR013011">
    <property type="entry name" value="PTS_EIIB_2"/>
</dbReference>
<dbReference type="Gene3D" id="3.40.50.2300">
    <property type="match status" value="1"/>
</dbReference>
<dbReference type="Proteomes" id="UP000325295">
    <property type="component" value="Chromosome"/>
</dbReference>
<gene>
    <name evidence="8" type="ORF">F0161_06505</name>
</gene>
<dbReference type="GO" id="GO:0090563">
    <property type="term" value="F:protein-phosphocysteine-sugar phosphotransferase activity"/>
    <property type="evidence" value="ECO:0007669"/>
    <property type="project" value="TreeGrafter"/>
</dbReference>
<dbReference type="KEGG" id="lnn:F0161_06505"/>
<dbReference type="PANTHER" id="PTHR30505">
    <property type="entry name" value="FRUCTOSE-LIKE PERMEASE"/>
    <property type="match status" value="1"/>
</dbReference>
<accession>A0A5P1X842</accession>